<feature type="transmembrane region" description="Helical" evidence="1">
    <location>
        <begin position="23"/>
        <end position="45"/>
    </location>
</feature>
<reference evidence="2 3" key="1">
    <citation type="journal article" date="2013" name="Genome Announc.">
        <title>Draft Genome Sequence of the Methanotrophic Gammaproteobacterium Methyloglobulus morosus DSM 22980 Strain KoM1.</title>
        <authorList>
            <person name="Poehlein A."/>
            <person name="Deutzmann J.S."/>
            <person name="Daniel R."/>
            <person name="Simeonova D.D."/>
        </authorList>
    </citation>
    <scope>NUCLEOTIDE SEQUENCE [LARGE SCALE GENOMIC DNA]</scope>
    <source>
        <strain evidence="2 3">KoM1</strain>
    </source>
</reference>
<keyword evidence="1" id="KW-0472">Membrane</keyword>
<comment type="caution">
    <text evidence="2">The sequence shown here is derived from an EMBL/GenBank/DDBJ whole genome shotgun (WGS) entry which is preliminary data.</text>
</comment>
<keyword evidence="1" id="KW-1133">Transmembrane helix</keyword>
<keyword evidence="1" id="KW-0812">Transmembrane</keyword>
<sequence length="128" mass="13937">MSKITQQNRAAVNADLTKLTPTIVLNGIGLMLMTPWMVSTAWAALPGGSLDPMTIPKYATPLYVPPAMPKIVNGGVPGVRLPLVKLSSRYCLGHCPTQHSERMVLAIIRKHSIHLLIPSRQRSIAQYG</sequence>
<dbReference type="Proteomes" id="UP000017842">
    <property type="component" value="Unassembled WGS sequence"/>
</dbReference>
<proteinExistence type="predicted"/>
<keyword evidence="3" id="KW-1185">Reference proteome</keyword>
<dbReference type="STRING" id="1116472.MGMO_45c00570"/>
<dbReference type="AlphaFoldDB" id="V5BHP1"/>
<organism evidence="2 3">
    <name type="scientific">Methyloglobulus morosus KoM1</name>
    <dbReference type="NCBI Taxonomy" id="1116472"/>
    <lineage>
        <taxon>Bacteria</taxon>
        <taxon>Pseudomonadati</taxon>
        <taxon>Pseudomonadota</taxon>
        <taxon>Gammaproteobacteria</taxon>
        <taxon>Methylococcales</taxon>
        <taxon>Methylococcaceae</taxon>
        <taxon>Methyloglobulus</taxon>
    </lineage>
</organism>
<name>V5BHP1_9GAMM</name>
<gene>
    <name evidence="2" type="ORF">MGMO_45c00570</name>
</gene>
<evidence type="ECO:0000313" key="2">
    <source>
        <dbReference type="EMBL" id="ESS72825.1"/>
    </source>
</evidence>
<accession>V5BHP1</accession>
<evidence type="ECO:0000256" key="1">
    <source>
        <dbReference type="SAM" id="Phobius"/>
    </source>
</evidence>
<protein>
    <submittedName>
        <fullName evidence="2">Uncharacterized protein</fullName>
    </submittedName>
</protein>
<evidence type="ECO:0000313" key="3">
    <source>
        <dbReference type="Proteomes" id="UP000017842"/>
    </source>
</evidence>
<dbReference type="EMBL" id="AYLO01000044">
    <property type="protein sequence ID" value="ESS72825.1"/>
    <property type="molecule type" value="Genomic_DNA"/>
</dbReference>